<comment type="caution">
    <text evidence="1">The sequence shown here is derived from an EMBL/GenBank/DDBJ whole genome shotgun (WGS) entry which is preliminary data.</text>
</comment>
<protein>
    <submittedName>
        <fullName evidence="1">Uncharacterized protein</fullName>
    </submittedName>
</protein>
<proteinExistence type="predicted"/>
<accession>A0A9X2CFQ1</accession>
<keyword evidence="2" id="KW-1185">Reference proteome</keyword>
<reference evidence="1" key="1">
    <citation type="submission" date="2022-01" db="EMBL/GenBank/DDBJ databases">
        <title>Whole genome-based taxonomy of the Shewanellaceae.</title>
        <authorList>
            <person name="Martin-Rodriguez A.J."/>
        </authorList>
    </citation>
    <scope>NUCLEOTIDE SEQUENCE</scope>
    <source>
        <strain evidence="1">DSM 23803</strain>
    </source>
</reference>
<sequence>MREKYCEADLNEFKVNLFPLPAPQIDKWSTEHIDLTETRIKYHYQTYCAQYRFKLLNALVNEFKPKVIVCFGRGYGYIEEFKLAFWGEGSPASLTEIEIKISERNIISVLSSNYATKLIIALFLGRNLTADRDLKEIAENIKNIILPDTVGFQSSTCL</sequence>
<evidence type="ECO:0000313" key="1">
    <source>
        <dbReference type="EMBL" id="MCL1107636.1"/>
    </source>
</evidence>
<dbReference type="RefSeq" id="WP_188927058.1">
    <property type="nucleotide sequence ID" value="NZ_BMQI01000073.1"/>
</dbReference>
<dbReference type="AlphaFoldDB" id="A0A9X2CFQ1"/>
<gene>
    <name evidence="1" type="ORF">L2749_20740</name>
</gene>
<dbReference type="Proteomes" id="UP001139408">
    <property type="component" value="Unassembled WGS sequence"/>
</dbReference>
<name>A0A9X2CFQ1_9GAMM</name>
<dbReference type="EMBL" id="JAKILJ010000073">
    <property type="protein sequence ID" value="MCL1107636.1"/>
    <property type="molecule type" value="Genomic_DNA"/>
</dbReference>
<organism evidence="1 2">
    <name type="scientific">Shewanella algicola</name>
    <dbReference type="NCBI Taxonomy" id="640633"/>
    <lineage>
        <taxon>Bacteria</taxon>
        <taxon>Pseudomonadati</taxon>
        <taxon>Pseudomonadota</taxon>
        <taxon>Gammaproteobacteria</taxon>
        <taxon>Alteromonadales</taxon>
        <taxon>Shewanellaceae</taxon>
        <taxon>Shewanella</taxon>
    </lineage>
</organism>
<evidence type="ECO:0000313" key="2">
    <source>
        <dbReference type="Proteomes" id="UP001139408"/>
    </source>
</evidence>